<evidence type="ECO:0000313" key="2">
    <source>
        <dbReference type="EMBL" id="CUU03485.1"/>
    </source>
</evidence>
<gene>
    <name evidence="2" type="ORF">JGI1_00763</name>
</gene>
<feature type="domain" description="Glutaredoxin" evidence="1">
    <location>
        <begin position="8"/>
        <end position="65"/>
    </location>
</feature>
<protein>
    <submittedName>
        <fullName evidence="2">Glutaredoxin-like protein, YruB-family</fullName>
    </submittedName>
</protein>
<accession>A0A0S4N0U1</accession>
<proteinExistence type="predicted"/>
<organism evidence="2 3">
    <name type="scientific">Candidatus Thermokryptus mobilis</name>
    <dbReference type="NCBI Taxonomy" id="1643428"/>
    <lineage>
        <taxon>Bacteria</taxon>
        <taxon>Pseudomonadati</taxon>
        <taxon>Candidatus Kryptoniota</taxon>
        <taxon>Candidatus Thermokryptus</taxon>
    </lineage>
</organism>
<dbReference type="OrthoDB" id="9795531at2"/>
<evidence type="ECO:0000259" key="1">
    <source>
        <dbReference type="Pfam" id="PF00462"/>
    </source>
</evidence>
<dbReference type="InterPro" id="IPR011911">
    <property type="entry name" value="GlrX_YruB"/>
</dbReference>
<dbReference type="AlphaFoldDB" id="A0A0S4N0U1"/>
<dbReference type="PANTHER" id="PTHR34386">
    <property type="entry name" value="GLUTAREDOXIN"/>
    <property type="match status" value="1"/>
</dbReference>
<evidence type="ECO:0000313" key="3">
    <source>
        <dbReference type="Proteomes" id="UP000320623"/>
    </source>
</evidence>
<dbReference type="SUPFAM" id="SSF52833">
    <property type="entry name" value="Thioredoxin-like"/>
    <property type="match status" value="1"/>
</dbReference>
<dbReference type="Proteomes" id="UP000320623">
    <property type="component" value="Unassembled WGS sequence"/>
</dbReference>
<dbReference type="CDD" id="cd02976">
    <property type="entry name" value="NrdH"/>
    <property type="match status" value="1"/>
</dbReference>
<dbReference type="PRINTS" id="PR00160">
    <property type="entry name" value="GLUTAREDOXIN"/>
</dbReference>
<dbReference type="InterPro" id="IPR036249">
    <property type="entry name" value="Thioredoxin-like_sf"/>
</dbReference>
<reference evidence="3" key="1">
    <citation type="submission" date="2015-11" db="EMBL/GenBank/DDBJ databases">
        <authorList>
            <person name="Varghese N."/>
        </authorList>
    </citation>
    <scope>NUCLEOTIDE SEQUENCE [LARGE SCALE GENOMIC DNA]</scope>
</reference>
<keyword evidence="3" id="KW-1185">Reference proteome</keyword>
<sequence>MNQKQHKVIIFTTPTCPWCRAAKQYFMQKKVKFTEVDVTKNQSAVKDLIRLTGQTGVPVILIDNRPVVGFDKAKIDKLLGLK</sequence>
<dbReference type="InterPro" id="IPR002109">
    <property type="entry name" value="Glutaredoxin"/>
</dbReference>
<dbReference type="RefSeq" id="WP_140944544.1">
    <property type="nucleotide sequence ID" value="NZ_FAOO01000004.1"/>
</dbReference>
<dbReference type="STRING" id="1643428.GCA_001442855_00742"/>
<dbReference type="PANTHER" id="PTHR34386:SF1">
    <property type="entry name" value="GLUTAREDOXIN-LIKE PROTEIN NRDH"/>
    <property type="match status" value="1"/>
</dbReference>
<dbReference type="EMBL" id="FAOO01000004">
    <property type="protein sequence ID" value="CUU03485.1"/>
    <property type="molecule type" value="Genomic_DNA"/>
</dbReference>
<dbReference type="Gene3D" id="3.40.30.10">
    <property type="entry name" value="Glutaredoxin"/>
    <property type="match status" value="1"/>
</dbReference>
<dbReference type="InterPro" id="IPR014025">
    <property type="entry name" value="Glutaredoxin_subgr"/>
</dbReference>
<dbReference type="NCBIfam" id="TIGR02196">
    <property type="entry name" value="GlrX_YruB"/>
    <property type="match status" value="1"/>
</dbReference>
<dbReference type="NCBIfam" id="NF041212">
    <property type="entry name" value="Uxx_star"/>
    <property type="match status" value="1"/>
</dbReference>
<dbReference type="GO" id="GO:0045454">
    <property type="term" value="P:cell redox homeostasis"/>
    <property type="evidence" value="ECO:0007669"/>
    <property type="project" value="TreeGrafter"/>
</dbReference>
<name>A0A0S4N0U1_9BACT</name>
<dbReference type="Pfam" id="PF00462">
    <property type="entry name" value="Glutaredoxin"/>
    <property type="match status" value="1"/>
</dbReference>
<dbReference type="InterPro" id="IPR051548">
    <property type="entry name" value="Grx-like_ET"/>
</dbReference>
<dbReference type="GO" id="GO:0009055">
    <property type="term" value="F:electron transfer activity"/>
    <property type="evidence" value="ECO:0007669"/>
    <property type="project" value="TreeGrafter"/>
</dbReference>
<dbReference type="PROSITE" id="PS51354">
    <property type="entry name" value="GLUTAREDOXIN_2"/>
    <property type="match status" value="1"/>
</dbReference>